<dbReference type="InParanoid" id="A7RGZ0"/>
<dbReference type="PhylomeDB" id="A7RGZ0"/>
<reference evidence="2 3" key="1">
    <citation type="journal article" date="2007" name="Science">
        <title>Sea anemone genome reveals ancestral eumetazoan gene repertoire and genomic organization.</title>
        <authorList>
            <person name="Putnam N.H."/>
            <person name="Srivastava M."/>
            <person name="Hellsten U."/>
            <person name="Dirks B."/>
            <person name="Chapman J."/>
            <person name="Salamov A."/>
            <person name="Terry A."/>
            <person name="Shapiro H."/>
            <person name="Lindquist E."/>
            <person name="Kapitonov V.V."/>
            <person name="Jurka J."/>
            <person name="Genikhovich G."/>
            <person name="Grigoriev I.V."/>
            <person name="Lucas S.M."/>
            <person name="Steele R.E."/>
            <person name="Finnerty J.R."/>
            <person name="Technau U."/>
            <person name="Martindale M.Q."/>
            <person name="Rokhsar D.S."/>
        </authorList>
    </citation>
    <scope>NUCLEOTIDE SEQUENCE [LARGE SCALE GENOMIC DNA]</scope>
    <source>
        <strain evidence="3">CH2 X CH6</strain>
    </source>
</reference>
<dbReference type="AlphaFoldDB" id="A7RGZ0"/>
<dbReference type="InterPro" id="IPR039935">
    <property type="entry name" value="YML079W-like"/>
</dbReference>
<protein>
    <recommendedName>
        <fullName evidence="1">DUF985 domain-containing protein</fullName>
    </recommendedName>
</protein>
<evidence type="ECO:0000259" key="1">
    <source>
        <dbReference type="Pfam" id="PF06172"/>
    </source>
</evidence>
<keyword evidence="3" id="KW-1185">Reference proteome</keyword>
<dbReference type="OMA" id="HWHRIDA"/>
<dbReference type="SUPFAM" id="SSF51182">
    <property type="entry name" value="RmlC-like cupins"/>
    <property type="match status" value="1"/>
</dbReference>
<evidence type="ECO:0000313" key="2">
    <source>
        <dbReference type="EMBL" id="EDO49135.1"/>
    </source>
</evidence>
<dbReference type="InterPro" id="IPR011051">
    <property type="entry name" value="RmlC_Cupin_sf"/>
</dbReference>
<dbReference type="CDD" id="cd06121">
    <property type="entry name" value="cupin_YML079wp"/>
    <property type="match status" value="1"/>
</dbReference>
<dbReference type="InterPro" id="IPR014710">
    <property type="entry name" value="RmlC-like_jellyroll"/>
</dbReference>
<dbReference type="Pfam" id="PF06172">
    <property type="entry name" value="Cupin_5"/>
    <property type="match status" value="1"/>
</dbReference>
<dbReference type="Gene3D" id="2.60.120.10">
    <property type="entry name" value="Jelly Rolls"/>
    <property type="match status" value="1"/>
</dbReference>
<dbReference type="EMBL" id="DS469510">
    <property type="protein sequence ID" value="EDO49135.1"/>
    <property type="molecule type" value="Genomic_DNA"/>
</dbReference>
<organism evidence="2 3">
    <name type="scientific">Nematostella vectensis</name>
    <name type="common">Starlet sea anemone</name>
    <dbReference type="NCBI Taxonomy" id="45351"/>
    <lineage>
        <taxon>Eukaryota</taxon>
        <taxon>Metazoa</taxon>
        <taxon>Cnidaria</taxon>
        <taxon>Anthozoa</taxon>
        <taxon>Hexacorallia</taxon>
        <taxon>Actiniaria</taxon>
        <taxon>Edwardsiidae</taxon>
        <taxon>Nematostella</taxon>
    </lineage>
</organism>
<dbReference type="PANTHER" id="PTHR33387:SF3">
    <property type="entry name" value="DUF985 DOMAIN-CONTAINING PROTEIN"/>
    <property type="match status" value="1"/>
</dbReference>
<dbReference type="eggNOG" id="ENOG502RM2D">
    <property type="taxonomic scope" value="Eukaryota"/>
</dbReference>
<sequence>MAAAPQNTAQELIQKLNLEPHPLEGGHYTVSYVSKLEVKPLDATRRDRRSCFSFIYFLIQNNNHIPWHKLSSDEMFSYHRGCPLRLYTLREDGSFESTVVGDPLVDPQAHYVAVIPANTWFAGELMRRKHSYCLCSVSVSPGFVDADCEFADVSKLAEQFPQQSEIIRKFPAGPLKI</sequence>
<dbReference type="Proteomes" id="UP000001593">
    <property type="component" value="Unassembled WGS sequence"/>
</dbReference>
<dbReference type="InterPro" id="IPR009327">
    <property type="entry name" value="Cupin_DUF985"/>
</dbReference>
<dbReference type="HOGENOM" id="CLU_088365_0_1_1"/>
<proteinExistence type="predicted"/>
<name>A7RGZ0_NEMVE</name>
<dbReference type="PANTHER" id="PTHR33387">
    <property type="entry name" value="RMLC-LIKE JELLY ROLL FOLD PROTEIN"/>
    <property type="match status" value="1"/>
</dbReference>
<evidence type="ECO:0000313" key="3">
    <source>
        <dbReference type="Proteomes" id="UP000001593"/>
    </source>
</evidence>
<accession>A7RGZ0</accession>
<feature type="domain" description="DUF985" evidence="1">
    <location>
        <begin position="10"/>
        <end position="151"/>
    </location>
</feature>
<gene>
    <name evidence="2" type="ORF">NEMVEDRAFT_v1g196994</name>
</gene>